<reference evidence="2" key="1">
    <citation type="journal article" date="2019" name="Int. J. Syst. Evol. Microbiol.">
        <title>The Global Catalogue of Microorganisms (GCM) 10K type strain sequencing project: providing services to taxonomists for standard genome sequencing and annotation.</title>
        <authorList>
            <consortium name="The Broad Institute Genomics Platform"/>
            <consortium name="The Broad Institute Genome Sequencing Center for Infectious Disease"/>
            <person name="Wu L."/>
            <person name="Ma J."/>
        </authorList>
    </citation>
    <scope>NUCLEOTIDE SEQUENCE [LARGE SCALE GENOMIC DNA]</scope>
    <source>
        <strain evidence="2">TBRC 1276</strain>
    </source>
</reference>
<evidence type="ECO:0000313" key="2">
    <source>
        <dbReference type="Proteomes" id="UP001595851"/>
    </source>
</evidence>
<dbReference type="RefSeq" id="WP_379528545.1">
    <property type="nucleotide sequence ID" value="NZ_JBHSBI010000006.1"/>
</dbReference>
<sequence>MRRRPSICDACARLRQQANPKPVSPAERYVPFCTAFPDGVPDQIYFGGFDHRRSYPGDRNVLFDLREGGERALTAYERYSGI</sequence>
<protein>
    <submittedName>
        <fullName evidence="1">Uncharacterized protein</fullName>
    </submittedName>
</protein>
<keyword evidence="2" id="KW-1185">Reference proteome</keyword>
<comment type="caution">
    <text evidence="1">The sequence shown here is derived from an EMBL/GenBank/DDBJ whole genome shotgun (WGS) entry which is preliminary data.</text>
</comment>
<evidence type="ECO:0000313" key="1">
    <source>
        <dbReference type="EMBL" id="MFC4008484.1"/>
    </source>
</evidence>
<name>A0ABV8G6P0_9ACTN</name>
<gene>
    <name evidence="1" type="ORF">ACFOY2_14735</name>
</gene>
<organism evidence="1 2">
    <name type="scientific">Nonomuraea purpurea</name>
    <dbReference type="NCBI Taxonomy" id="1849276"/>
    <lineage>
        <taxon>Bacteria</taxon>
        <taxon>Bacillati</taxon>
        <taxon>Actinomycetota</taxon>
        <taxon>Actinomycetes</taxon>
        <taxon>Streptosporangiales</taxon>
        <taxon>Streptosporangiaceae</taxon>
        <taxon>Nonomuraea</taxon>
    </lineage>
</organism>
<dbReference type="EMBL" id="JBHSBI010000006">
    <property type="protein sequence ID" value="MFC4008484.1"/>
    <property type="molecule type" value="Genomic_DNA"/>
</dbReference>
<dbReference type="Proteomes" id="UP001595851">
    <property type="component" value="Unassembled WGS sequence"/>
</dbReference>
<accession>A0ABV8G6P0</accession>
<proteinExistence type="predicted"/>